<name>A0ABY7FN15_MYAAR</name>
<evidence type="ECO:0000259" key="5">
    <source>
        <dbReference type="PROSITE" id="PS50871"/>
    </source>
</evidence>
<reference evidence="6" key="1">
    <citation type="submission" date="2022-11" db="EMBL/GenBank/DDBJ databases">
        <title>Centuries of genome instability and evolution in soft-shell clam transmissible cancer (bioRxiv).</title>
        <authorList>
            <person name="Hart S.F.M."/>
            <person name="Yonemitsu M.A."/>
            <person name="Giersch R.M."/>
            <person name="Beal B.F."/>
            <person name="Arriagada G."/>
            <person name="Davis B.W."/>
            <person name="Ostrander E.A."/>
            <person name="Goff S.P."/>
            <person name="Metzger M.J."/>
        </authorList>
    </citation>
    <scope>NUCLEOTIDE SEQUENCE</scope>
    <source>
        <strain evidence="6">MELC-2E11</strain>
        <tissue evidence="6">Siphon/mantle</tissue>
    </source>
</reference>
<dbReference type="PROSITE" id="PS50871">
    <property type="entry name" value="C1Q"/>
    <property type="match status" value="1"/>
</dbReference>
<dbReference type="EMBL" id="CP111024">
    <property type="protein sequence ID" value="WAR22709.1"/>
    <property type="molecule type" value="Genomic_DNA"/>
</dbReference>
<dbReference type="Pfam" id="PF00386">
    <property type="entry name" value="C1q"/>
    <property type="match status" value="1"/>
</dbReference>
<protein>
    <recommendedName>
        <fullName evidence="5">C1q domain-containing protein</fullName>
    </recommendedName>
</protein>
<evidence type="ECO:0000256" key="2">
    <source>
        <dbReference type="ARBA" id="ARBA00022525"/>
    </source>
</evidence>
<proteinExistence type="predicted"/>
<evidence type="ECO:0000313" key="6">
    <source>
        <dbReference type="EMBL" id="WAR22709.1"/>
    </source>
</evidence>
<evidence type="ECO:0000256" key="3">
    <source>
        <dbReference type="ARBA" id="ARBA00022729"/>
    </source>
</evidence>
<dbReference type="PANTHER" id="PTHR22923">
    <property type="entry name" value="CEREBELLIN-RELATED"/>
    <property type="match status" value="1"/>
</dbReference>
<accession>A0ABY7FN15</accession>
<dbReference type="InterPro" id="IPR008983">
    <property type="entry name" value="Tumour_necrosis_fac-like_dom"/>
</dbReference>
<dbReference type="Proteomes" id="UP001164746">
    <property type="component" value="Chromosome 13"/>
</dbReference>
<evidence type="ECO:0000256" key="4">
    <source>
        <dbReference type="SAM" id="SignalP"/>
    </source>
</evidence>
<keyword evidence="2" id="KW-0964">Secreted</keyword>
<dbReference type="Gene3D" id="2.60.120.40">
    <property type="match status" value="1"/>
</dbReference>
<dbReference type="InterPro" id="IPR001073">
    <property type="entry name" value="C1q_dom"/>
</dbReference>
<feature type="chain" id="PRO_5046369090" description="C1q domain-containing protein" evidence="4">
    <location>
        <begin position="20"/>
        <end position="266"/>
    </location>
</feature>
<evidence type="ECO:0000313" key="7">
    <source>
        <dbReference type="Proteomes" id="UP001164746"/>
    </source>
</evidence>
<dbReference type="InterPro" id="IPR050822">
    <property type="entry name" value="Cerebellin_Synaptic_Org"/>
</dbReference>
<dbReference type="PANTHER" id="PTHR22923:SF116">
    <property type="entry name" value="C1Q DOMAIN-CONTAINING PROTEIN"/>
    <property type="match status" value="1"/>
</dbReference>
<dbReference type="SUPFAM" id="SSF49842">
    <property type="entry name" value="TNF-like"/>
    <property type="match status" value="1"/>
</dbReference>
<keyword evidence="7" id="KW-1185">Reference proteome</keyword>
<feature type="signal peptide" evidence="4">
    <location>
        <begin position="1"/>
        <end position="19"/>
    </location>
</feature>
<sequence length="266" mass="29455">MAVLSLVFLIYCCIFLGRAVEPTCPVCSKYDYDERLLERVIKNELTFQLLSEGIQKTNEIVQSKLADLKSKTEEAKSVVERTNVLVDNTERTLAELTGDTRANVSETIMETRRQLQSLQTQAREFMDIARGKIATPTVVFQSQLTGDTKLTKDDLIVYSHVIANEGEGYDVTTGHFVAPFGGLYALTGQVCARTSIALHIAMTRNADVIHAGVYHGDGSVPCHGINVYAQLDKDDQVSMKCSWGECNLRHQDGYRLTSFGGALIHT</sequence>
<gene>
    <name evidence="6" type="ORF">MAR_036378</name>
</gene>
<feature type="domain" description="C1q" evidence="5">
    <location>
        <begin position="133"/>
        <end position="266"/>
    </location>
</feature>
<evidence type="ECO:0000256" key="1">
    <source>
        <dbReference type="ARBA" id="ARBA00004613"/>
    </source>
</evidence>
<comment type="subcellular location">
    <subcellularLocation>
        <location evidence="1">Secreted</location>
    </subcellularLocation>
</comment>
<keyword evidence="3 4" id="KW-0732">Signal</keyword>
<organism evidence="6 7">
    <name type="scientific">Mya arenaria</name>
    <name type="common">Soft-shell clam</name>
    <dbReference type="NCBI Taxonomy" id="6604"/>
    <lineage>
        <taxon>Eukaryota</taxon>
        <taxon>Metazoa</taxon>
        <taxon>Spiralia</taxon>
        <taxon>Lophotrochozoa</taxon>
        <taxon>Mollusca</taxon>
        <taxon>Bivalvia</taxon>
        <taxon>Autobranchia</taxon>
        <taxon>Heteroconchia</taxon>
        <taxon>Euheterodonta</taxon>
        <taxon>Imparidentia</taxon>
        <taxon>Neoheterodontei</taxon>
        <taxon>Myida</taxon>
        <taxon>Myoidea</taxon>
        <taxon>Myidae</taxon>
        <taxon>Mya</taxon>
    </lineage>
</organism>